<feature type="transmembrane region" description="Helical" evidence="1">
    <location>
        <begin position="112"/>
        <end position="131"/>
    </location>
</feature>
<dbReference type="PATRIC" id="fig|1030841.3.peg.925"/>
<accession>G4CPD0</accession>
<feature type="transmembrane region" description="Helical" evidence="1">
    <location>
        <begin position="52"/>
        <end position="77"/>
    </location>
</feature>
<dbReference type="EMBL" id="AGAZ01000036">
    <property type="protein sequence ID" value="EGZ48044.1"/>
    <property type="molecule type" value="Genomic_DNA"/>
</dbReference>
<keyword evidence="1" id="KW-0472">Membrane</keyword>
<dbReference type="HOGENOM" id="CLU_1823296_0_0_4"/>
<dbReference type="Proteomes" id="UP000005336">
    <property type="component" value="Unassembled WGS sequence"/>
</dbReference>
<name>G4CPD0_9NEIS</name>
<feature type="transmembrane region" description="Helical" evidence="1">
    <location>
        <begin position="15"/>
        <end position="40"/>
    </location>
</feature>
<protein>
    <submittedName>
        <fullName evidence="2">Uncharacterized protein</fullName>
    </submittedName>
</protein>
<dbReference type="RefSeq" id="WP_009116082.1">
    <property type="nucleotide sequence ID" value="NZ_JH165159.1"/>
</dbReference>
<gene>
    <name evidence="2" type="ORF">HMPREF9370_0940</name>
</gene>
<keyword evidence="3" id="KW-1185">Reference proteome</keyword>
<evidence type="ECO:0000313" key="3">
    <source>
        <dbReference type="Proteomes" id="UP000005336"/>
    </source>
</evidence>
<feature type="transmembrane region" description="Helical" evidence="1">
    <location>
        <begin position="84"/>
        <end position="106"/>
    </location>
</feature>
<organism evidence="2 3">
    <name type="scientific">Neisseria wadsworthii 9715</name>
    <dbReference type="NCBI Taxonomy" id="1030841"/>
    <lineage>
        <taxon>Bacteria</taxon>
        <taxon>Pseudomonadati</taxon>
        <taxon>Pseudomonadota</taxon>
        <taxon>Betaproteobacteria</taxon>
        <taxon>Neisseriales</taxon>
        <taxon>Neisseriaceae</taxon>
        <taxon>Neisseria</taxon>
    </lineage>
</organism>
<keyword evidence="1" id="KW-0812">Transmembrane</keyword>
<dbReference type="OrthoDB" id="8605178at2"/>
<comment type="caution">
    <text evidence="2">The sequence shown here is derived from an EMBL/GenBank/DDBJ whole genome shotgun (WGS) entry which is preliminary data.</text>
</comment>
<sequence length="141" mass="15573">MNILGWEYRKTDGRYWWLLGTLALIGGMVGILPIIVALSINPGVQAARNPDMLISLALMGWRFGFLPSVLTWAVLFIMDLKRGVFGTLITMITAAFTSLLTGWLIYELSFMQGLLAGLCGAFAGWAFSLCLPDHPKKKSNF</sequence>
<evidence type="ECO:0000256" key="1">
    <source>
        <dbReference type="SAM" id="Phobius"/>
    </source>
</evidence>
<proteinExistence type="predicted"/>
<keyword evidence="1" id="KW-1133">Transmembrane helix</keyword>
<reference evidence="2 3" key="1">
    <citation type="submission" date="2011-06" db="EMBL/GenBank/DDBJ databases">
        <authorList>
            <person name="Muzny D."/>
            <person name="Qin X."/>
            <person name="Deng J."/>
            <person name="Jiang H."/>
            <person name="Liu Y."/>
            <person name="Qu J."/>
            <person name="Song X.-Z."/>
            <person name="Zhang L."/>
            <person name="Thornton R."/>
            <person name="Coyle M."/>
            <person name="Francisco L."/>
            <person name="Jackson L."/>
            <person name="Javaid M."/>
            <person name="Korchina V."/>
            <person name="Kovar C."/>
            <person name="Mata R."/>
            <person name="Mathew T."/>
            <person name="Ngo R."/>
            <person name="Nguyen L."/>
            <person name="Nguyen N."/>
            <person name="Okwuonu G."/>
            <person name="Ongeri F."/>
            <person name="Pham C."/>
            <person name="Simmons D."/>
            <person name="Wilczek-Boney K."/>
            <person name="Hale W."/>
            <person name="Jakkamsetti A."/>
            <person name="Pham P."/>
            <person name="Ruth R."/>
            <person name="San Lucas F."/>
            <person name="Warren J."/>
            <person name="Zhang J."/>
            <person name="Zhao Z."/>
            <person name="Zhou C."/>
            <person name="Zhu D."/>
            <person name="Lee S."/>
            <person name="Bess C."/>
            <person name="Blankenburg K."/>
            <person name="Forbes L."/>
            <person name="Fu Q."/>
            <person name="Gubbala S."/>
            <person name="Hirani K."/>
            <person name="Jayaseelan J.C."/>
            <person name="Lara F."/>
            <person name="Munidasa M."/>
            <person name="Palculict T."/>
            <person name="Patil S."/>
            <person name="Pu L.-L."/>
            <person name="Saada N."/>
            <person name="Tang L."/>
            <person name="Weissenberger G."/>
            <person name="Zhu Y."/>
            <person name="Hemphill L."/>
            <person name="Shang Y."/>
            <person name="Youmans B."/>
            <person name="Ayvaz T."/>
            <person name="Ross M."/>
            <person name="Santibanez J."/>
            <person name="Aqrawi P."/>
            <person name="Gross S."/>
            <person name="Joshi V."/>
            <person name="Fowler G."/>
            <person name="Nazareth L."/>
            <person name="Reid J."/>
            <person name="Worley K."/>
            <person name="Petrosino J."/>
            <person name="Highlander S."/>
            <person name="Gibbs R."/>
        </authorList>
    </citation>
    <scope>NUCLEOTIDE SEQUENCE [LARGE SCALE GENOMIC DNA]</scope>
    <source>
        <strain evidence="2 3">9715</strain>
    </source>
</reference>
<evidence type="ECO:0000313" key="2">
    <source>
        <dbReference type="EMBL" id="EGZ48044.1"/>
    </source>
</evidence>
<dbReference type="AlphaFoldDB" id="G4CPD0"/>